<feature type="non-terminal residue" evidence="1">
    <location>
        <position position="1"/>
    </location>
</feature>
<protein>
    <submittedName>
        <fullName evidence="1">Sec1 family domain containing 2</fullName>
    </submittedName>
</protein>
<dbReference type="EMBL" id="HAEF01005813">
    <property type="protein sequence ID" value="SBR43195.1"/>
    <property type="molecule type" value="Transcribed_RNA"/>
</dbReference>
<reference evidence="1" key="2">
    <citation type="submission" date="2016-06" db="EMBL/GenBank/DDBJ databases">
        <title>The genome of a short-lived fish provides insights into sex chromosome evolution and the genetic control of aging.</title>
        <authorList>
            <person name="Reichwald K."/>
            <person name="Felder M."/>
            <person name="Petzold A."/>
            <person name="Koch P."/>
            <person name="Groth M."/>
            <person name="Platzer M."/>
        </authorList>
    </citation>
    <scope>NUCLEOTIDE SEQUENCE</scope>
    <source>
        <tissue evidence="1">Brain</tissue>
    </source>
</reference>
<dbReference type="AlphaFoldDB" id="A0A1A8LEB8"/>
<gene>
    <name evidence="1" type="primary">SCFD2</name>
</gene>
<sequence length="79" mass="8866">NSVREASGPGAFTGECERFVYREQRNDPAGVAGGYYEFLFSFQRLLCAKVLVLSTRLLRPTDIPELLFATQRLQPDIGL</sequence>
<name>A0A1A8LEB8_9TELE</name>
<reference evidence="1" key="1">
    <citation type="submission" date="2016-05" db="EMBL/GenBank/DDBJ databases">
        <authorList>
            <person name="Lavstsen T."/>
            <person name="Jespersen J.S."/>
        </authorList>
    </citation>
    <scope>NUCLEOTIDE SEQUENCE</scope>
    <source>
        <tissue evidence="1">Brain</tissue>
    </source>
</reference>
<proteinExistence type="predicted"/>
<accession>A0A1A8LEB8</accession>
<evidence type="ECO:0000313" key="1">
    <source>
        <dbReference type="EMBL" id="SBR43195.1"/>
    </source>
</evidence>
<organism evidence="1">
    <name type="scientific">Nothobranchius pienaari</name>
    <dbReference type="NCBI Taxonomy" id="704102"/>
    <lineage>
        <taxon>Eukaryota</taxon>
        <taxon>Metazoa</taxon>
        <taxon>Chordata</taxon>
        <taxon>Craniata</taxon>
        <taxon>Vertebrata</taxon>
        <taxon>Euteleostomi</taxon>
        <taxon>Actinopterygii</taxon>
        <taxon>Neopterygii</taxon>
        <taxon>Teleostei</taxon>
        <taxon>Neoteleostei</taxon>
        <taxon>Acanthomorphata</taxon>
        <taxon>Ovalentaria</taxon>
        <taxon>Atherinomorphae</taxon>
        <taxon>Cyprinodontiformes</taxon>
        <taxon>Nothobranchiidae</taxon>
        <taxon>Nothobranchius</taxon>
    </lineage>
</organism>